<dbReference type="Pfam" id="PF14137">
    <property type="entry name" value="DUF4304"/>
    <property type="match status" value="1"/>
</dbReference>
<dbReference type="EMBL" id="MTBC01000010">
    <property type="protein sequence ID" value="OQD41877.1"/>
    <property type="molecule type" value="Genomic_DNA"/>
</dbReference>
<dbReference type="AlphaFoldDB" id="A0A1V6LPC9"/>
<keyword evidence="2" id="KW-1185">Reference proteome</keyword>
<dbReference type="OrthoDB" id="2612263at2"/>
<evidence type="ECO:0000313" key="1">
    <source>
        <dbReference type="EMBL" id="OQD41877.1"/>
    </source>
</evidence>
<comment type="caution">
    <text evidence="1">The sequence shown here is derived from an EMBL/GenBank/DDBJ whole genome shotgun (WGS) entry which is preliminary data.</text>
</comment>
<organism evidence="1 2">
    <name type="scientific">Croceivirga radicis</name>
    <dbReference type="NCBI Taxonomy" id="1929488"/>
    <lineage>
        <taxon>Bacteria</taxon>
        <taxon>Pseudomonadati</taxon>
        <taxon>Bacteroidota</taxon>
        <taxon>Flavobacteriia</taxon>
        <taxon>Flavobacteriales</taxon>
        <taxon>Flavobacteriaceae</taxon>
        <taxon>Croceivirga</taxon>
    </lineage>
</organism>
<dbReference type="RefSeq" id="WP_080319688.1">
    <property type="nucleotide sequence ID" value="NZ_MTBC01000010.1"/>
</dbReference>
<sequence>MNATKFRKLVNKHFSPKMKELGWTGNGFDYRRIEENHLVKLFGMYGSWMGGCIYCETGIHFDFLPLYEHDKPIEKKKVTECFFRERLSVGTWEFYTEEERNVKQVQNILETFLNVSPQFYSDFENFPDPFDKISVEDVIENQDYKLLGKYEIFNSRRFALLMKDINLYIGNLEVARDFSQYGIAKSKALAEKMLVGRKTKTYRLMEESFKIEMENLRIK</sequence>
<evidence type="ECO:0008006" key="3">
    <source>
        <dbReference type="Google" id="ProtNLM"/>
    </source>
</evidence>
<protein>
    <recommendedName>
        <fullName evidence="3">DUF4304 domain-containing protein</fullName>
    </recommendedName>
</protein>
<evidence type="ECO:0000313" key="2">
    <source>
        <dbReference type="Proteomes" id="UP000191680"/>
    </source>
</evidence>
<reference evidence="1 2" key="1">
    <citation type="submission" date="2016-12" db="EMBL/GenBank/DDBJ databases">
        <authorList>
            <person name="Song W.-J."/>
            <person name="Kurnit D.M."/>
        </authorList>
    </citation>
    <scope>NUCLEOTIDE SEQUENCE [LARGE SCALE GENOMIC DNA]</scope>
    <source>
        <strain evidence="1 2">HSG9</strain>
    </source>
</reference>
<name>A0A1V6LPC9_9FLAO</name>
<dbReference type="Proteomes" id="UP000191680">
    <property type="component" value="Unassembled WGS sequence"/>
</dbReference>
<proteinExistence type="predicted"/>
<dbReference type="InterPro" id="IPR025412">
    <property type="entry name" value="DUF4304"/>
</dbReference>
<gene>
    <name evidence="1" type="ORF">BUL40_13560</name>
</gene>
<accession>A0A1V6LPC9</accession>